<dbReference type="GO" id="GO:0003723">
    <property type="term" value="F:RNA binding"/>
    <property type="evidence" value="ECO:0007669"/>
    <property type="project" value="TreeGrafter"/>
</dbReference>
<proteinExistence type="predicted"/>
<feature type="non-terminal residue" evidence="1">
    <location>
        <position position="79"/>
    </location>
</feature>
<name>A0A392N7X7_9FABA</name>
<dbReference type="PANTHER" id="PTHR13316">
    <property type="entry name" value="ZINC FINGER, CCHC DOMAIN CONTAINING 8"/>
    <property type="match status" value="1"/>
</dbReference>
<dbReference type="InterPro" id="IPR052115">
    <property type="entry name" value="NEXT_complex_subunit_ZCCHC8"/>
</dbReference>
<comment type="caution">
    <text evidence="1">The sequence shown here is derived from an EMBL/GenBank/DDBJ whole genome shotgun (WGS) entry which is preliminary data.</text>
</comment>
<sequence>MVFPAQDPSEVLESGEETFFPALCVGHESASAVSFWMENQTMNDINKDVSPIDGNSVPLYDRGYALGLTSDDGSNNADG</sequence>
<dbReference type="PANTHER" id="PTHR13316:SF0">
    <property type="entry name" value="ZINC FINGER CCHC DOMAIN-CONTAINING PROTEIN 8"/>
    <property type="match status" value="1"/>
</dbReference>
<dbReference type="GO" id="GO:0071013">
    <property type="term" value="C:catalytic step 2 spliceosome"/>
    <property type="evidence" value="ECO:0007669"/>
    <property type="project" value="TreeGrafter"/>
</dbReference>
<dbReference type="AlphaFoldDB" id="A0A392N7X7"/>
<accession>A0A392N7X7</accession>
<dbReference type="EMBL" id="LXQA010028987">
    <property type="protein sequence ID" value="MCH95108.1"/>
    <property type="molecule type" value="Genomic_DNA"/>
</dbReference>
<evidence type="ECO:0000313" key="2">
    <source>
        <dbReference type="Proteomes" id="UP000265520"/>
    </source>
</evidence>
<organism evidence="1 2">
    <name type="scientific">Trifolium medium</name>
    <dbReference type="NCBI Taxonomy" id="97028"/>
    <lineage>
        <taxon>Eukaryota</taxon>
        <taxon>Viridiplantae</taxon>
        <taxon>Streptophyta</taxon>
        <taxon>Embryophyta</taxon>
        <taxon>Tracheophyta</taxon>
        <taxon>Spermatophyta</taxon>
        <taxon>Magnoliopsida</taxon>
        <taxon>eudicotyledons</taxon>
        <taxon>Gunneridae</taxon>
        <taxon>Pentapetalae</taxon>
        <taxon>rosids</taxon>
        <taxon>fabids</taxon>
        <taxon>Fabales</taxon>
        <taxon>Fabaceae</taxon>
        <taxon>Papilionoideae</taxon>
        <taxon>50 kb inversion clade</taxon>
        <taxon>NPAAA clade</taxon>
        <taxon>Hologalegina</taxon>
        <taxon>IRL clade</taxon>
        <taxon>Trifolieae</taxon>
        <taxon>Trifolium</taxon>
    </lineage>
</organism>
<reference evidence="1 2" key="1">
    <citation type="journal article" date="2018" name="Front. Plant Sci.">
        <title>Red Clover (Trifolium pratense) and Zigzag Clover (T. medium) - A Picture of Genomic Similarities and Differences.</title>
        <authorList>
            <person name="Dluhosova J."/>
            <person name="Istvanek J."/>
            <person name="Nedelnik J."/>
            <person name="Repkova J."/>
        </authorList>
    </citation>
    <scope>NUCLEOTIDE SEQUENCE [LARGE SCALE GENOMIC DNA]</scope>
    <source>
        <strain evidence="2">cv. 10/8</strain>
        <tissue evidence="1">Leaf</tissue>
    </source>
</reference>
<keyword evidence="2" id="KW-1185">Reference proteome</keyword>
<protein>
    <submittedName>
        <fullName evidence="1">Zinc finger CCHC domain-containing protein</fullName>
    </submittedName>
</protein>
<evidence type="ECO:0000313" key="1">
    <source>
        <dbReference type="EMBL" id="MCH95108.1"/>
    </source>
</evidence>
<dbReference type="Proteomes" id="UP000265520">
    <property type="component" value="Unassembled WGS sequence"/>
</dbReference>